<evidence type="ECO:0000313" key="3">
    <source>
        <dbReference type="Proteomes" id="UP000566819"/>
    </source>
</evidence>
<keyword evidence="1" id="KW-1133">Transmembrane helix</keyword>
<reference evidence="2 3" key="1">
    <citation type="submission" date="2020-03" db="EMBL/GenBank/DDBJ databases">
        <title>Draft Genome Sequence of Cudoniella acicularis.</title>
        <authorList>
            <person name="Buettner E."/>
            <person name="Kellner H."/>
        </authorList>
    </citation>
    <scope>NUCLEOTIDE SEQUENCE [LARGE SCALE GENOMIC DNA]</scope>
    <source>
        <strain evidence="2 3">DSM 108380</strain>
    </source>
</reference>
<dbReference type="Gene3D" id="1.20.1290.10">
    <property type="entry name" value="AhpD-like"/>
    <property type="match status" value="1"/>
</dbReference>
<evidence type="ECO:0000256" key="1">
    <source>
        <dbReference type="SAM" id="Phobius"/>
    </source>
</evidence>
<dbReference type="OrthoDB" id="3707757at2759"/>
<gene>
    <name evidence="2" type="ORF">G7Y89_g10316</name>
</gene>
<sequence>MWGLFLREALSVGDDSVQPISYPLLAALAIGAYRPYVVPKLFEEYIADETNEASIQNAFDQFKGVLMIVWLFVGIPWLVPACLGLVNALKSRGLELLAEGRKQYRSGRQSRRRGSSKEDIRRVQNGEVWDMLRTYFSDFSALTWTVVFGYSLAGTTNTGIFKEENTQLILAASITSSGATRQAKSHVKASLCLGNSVVAIAIEVREALAAAESQGPVALSKIQVRVLEKRETTKVDEV</sequence>
<name>A0A8H4RFB9_9HELO</name>
<proteinExistence type="predicted"/>
<keyword evidence="3" id="KW-1185">Reference proteome</keyword>
<evidence type="ECO:0000313" key="2">
    <source>
        <dbReference type="EMBL" id="KAF4627835.1"/>
    </source>
</evidence>
<keyword evidence="1" id="KW-0472">Membrane</keyword>
<dbReference type="EMBL" id="JAAMPI010000903">
    <property type="protein sequence ID" value="KAF4627835.1"/>
    <property type="molecule type" value="Genomic_DNA"/>
</dbReference>
<organism evidence="2 3">
    <name type="scientific">Cudoniella acicularis</name>
    <dbReference type="NCBI Taxonomy" id="354080"/>
    <lineage>
        <taxon>Eukaryota</taxon>
        <taxon>Fungi</taxon>
        <taxon>Dikarya</taxon>
        <taxon>Ascomycota</taxon>
        <taxon>Pezizomycotina</taxon>
        <taxon>Leotiomycetes</taxon>
        <taxon>Helotiales</taxon>
        <taxon>Tricladiaceae</taxon>
        <taxon>Cudoniella</taxon>
    </lineage>
</organism>
<accession>A0A8H4RFB9</accession>
<dbReference type="AlphaFoldDB" id="A0A8H4RFB9"/>
<protein>
    <submittedName>
        <fullName evidence="2">Uncharacterized protein</fullName>
    </submittedName>
</protein>
<dbReference type="InterPro" id="IPR029032">
    <property type="entry name" value="AhpD-like"/>
</dbReference>
<dbReference type="Proteomes" id="UP000566819">
    <property type="component" value="Unassembled WGS sequence"/>
</dbReference>
<comment type="caution">
    <text evidence="2">The sequence shown here is derived from an EMBL/GenBank/DDBJ whole genome shotgun (WGS) entry which is preliminary data.</text>
</comment>
<feature type="transmembrane region" description="Helical" evidence="1">
    <location>
        <begin position="67"/>
        <end position="89"/>
    </location>
</feature>
<keyword evidence="1" id="KW-0812">Transmembrane</keyword>